<dbReference type="PANTHER" id="PTHR42693:SF53">
    <property type="entry name" value="ENDO-4-O-SULFATASE"/>
    <property type="match status" value="1"/>
</dbReference>
<feature type="domain" description="Sulfatase N-terminal" evidence="4">
    <location>
        <begin position="27"/>
        <end position="353"/>
    </location>
</feature>
<dbReference type="InterPro" id="IPR017850">
    <property type="entry name" value="Alkaline_phosphatase_core_sf"/>
</dbReference>
<evidence type="ECO:0000256" key="2">
    <source>
        <dbReference type="ARBA" id="ARBA00022801"/>
    </source>
</evidence>
<proteinExistence type="inferred from homology"/>
<feature type="chain" id="PRO_5021860760" evidence="3">
    <location>
        <begin position="24"/>
        <end position="484"/>
    </location>
</feature>
<evidence type="ECO:0000313" key="6">
    <source>
        <dbReference type="Proteomes" id="UP000315724"/>
    </source>
</evidence>
<sequence length="484" mass="55410" precursor="true">MNLKIVSFVLVSLAQVSCLFAEAAERPNIIFFLSDDQRADLLGCAGHPILKTPNIDQLAAQGTRFENAFVTTSICAASRATILTGLWERSHKYTFGTPPIADEIVRNTYPVVLKQAGYRTGFVGKFGVGVAKGMTEEMFDSFVPLNRNPYFKKQPDGTKRHLTNITGDKAIEFIRSCDADQPFCLSVSFNAAHAEDSDKKDHYPWPPEEDGLYEDVTIPAPKVDINFWKQLPSFFHTAMHRDRWFWRWDTPEKYQHNVKAYYRMITGLDRNIGRVLEVVEKQGFGKNTVVIFMGDNGYYKGSRGFAGKWSHFEESLRVPLVIHDPRVPTRARGQVRDEMVLNVDVPATITHYAKANTPQSYQGSDLSGLVEGTAFDGWRDDYFCEHLMDRFDIPKYEGVRGSRYVYARYFENLPEGEFLHDLETDPLQLKNLATDPQYAETLKMMQDRCDELRDQLGGEYSLENIPTVKYLRAKQQEQKKNKKK</sequence>
<dbReference type="GO" id="GO:0004065">
    <property type="term" value="F:arylsulfatase activity"/>
    <property type="evidence" value="ECO:0007669"/>
    <property type="project" value="UniProtKB-EC"/>
</dbReference>
<evidence type="ECO:0000259" key="4">
    <source>
        <dbReference type="Pfam" id="PF00884"/>
    </source>
</evidence>
<dbReference type="InterPro" id="IPR050738">
    <property type="entry name" value="Sulfatase"/>
</dbReference>
<dbReference type="KEGG" id="tpol:Mal48_33670"/>
<reference evidence="5 6" key="1">
    <citation type="submission" date="2019-02" db="EMBL/GenBank/DDBJ databases">
        <title>Deep-cultivation of Planctomycetes and their phenomic and genomic characterization uncovers novel biology.</title>
        <authorList>
            <person name="Wiegand S."/>
            <person name="Jogler M."/>
            <person name="Boedeker C."/>
            <person name="Pinto D."/>
            <person name="Vollmers J."/>
            <person name="Rivas-Marin E."/>
            <person name="Kohn T."/>
            <person name="Peeters S.H."/>
            <person name="Heuer A."/>
            <person name="Rast P."/>
            <person name="Oberbeckmann S."/>
            <person name="Bunk B."/>
            <person name="Jeske O."/>
            <person name="Meyerdierks A."/>
            <person name="Storesund J.E."/>
            <person name="Kallscheuer N."/>
            <person name="Luecker S."/>
            <person name="Lage O.M."/>
            <person name="Pohl T."/>
            <person name="Merkel B.J."/>
            <person name="Hornburger P."/>
            <person name="Mueller R.-W."/>
            <person name="Bruemmer F."/>
            <person name="Labrenz M."/>
            <person name="Spormann A.M."/>
            <person name="Op den Camp H."/>
            <person name="Overmann J."/>
            <person name="Amann R."/>
            <person name="Jetten M.S.M."/>
            <person name="Mascher T."/>
            <person name="Medema M.H."/>
            <person name="Devos D.P."/>
            <person name="Kaster A.-K."/>
            <person name="Ovreas L."/>
            <person name="Rohde M."/>
            <person name="Galperin M.Y."/>
            <person name="Jogler C."/>
        </authorList>
    </citation>
    <scope>NUCLEOTIDE SEQUENCE [LARGE SCALE GENOMIC DNA]</scope>
    <source>
        <strain evidence="5 6">Mal48</strain>
    </source>
</reference>
<dbReference type="CDD" id="cd16031">
    <property type="entry name" value="G6S_like"/>
    <property type="match status" value="1"/>
</dbReference>
<feature type="signal peptide" evidence="3">
    <location>
        <begin position="1"/>
        <end position="23"/>
    </location>
</feature>
<dbReference type="AlphaFoldDB" id="A0A517QR48"/>
<comment type="similarity">
    <text evidence="1">Belongs to the sulfatase family.</text>
</comment>
<keyword evidence="2 5" id="KW-0378">Hydrolase</keyword>
<dbReference type="EMBL" id="CP036267">
    <property type="protein sequence ID" value="QDT34107.1"/>
    <property type="molecule type" value="Genomic_DNA"/>
</dbReference>
<dbReference type="Proteomes" id="UP000315724">
    <property type="component" value="Chromosome"/>
</dbReference>
<keyword evidence="3" id="KW-0732">Signal</keyword>
<dbReference type="SUPFAM" id="SSF53649">
    <property type="entry name" value="Alkaline phosphatase-like"/>
    <property type="match status" value="1"/>
</dbReference>
<accession>A0A517QR48</accession>
<keyword evidence="6" id="KW-1185">Reference proteome</keyword>
<organism evidence="5 6">
    <name type="scientific">Thalassoglobus polymorphus</name>
    <dbReference type="NCBI Taxonomy" id="2527994"/>
    <lineage>
        <taxon>Bacteria</taxon>
        <taxon>Pseudomonadati</taxon>
        <taxon>Planctomycetota</taxon>
        <taxon>Planctomycetia</taxon>
        <taxon>Planctomycetales</taxon>
        <taxon>Planctomycetaceae</taxon>
        <taxon>Thalassoglobus</taxon>
    </lineage>
</organism>
<evidence type="ECO:0000256" key="3">
    <source>
        <dbReference type="SAM" id="SignalP"/>
    </source>
</evidence>
<dbReference type="InterPro" id="IPR000917">
    <property type="entry name" value="Sulfatase_N"/>
</dbReference>
<gene>
    <name evidence="5" type="ORF">Mal48_33670</name>
</gene>
<dbReference type="Gene3D" id="3.40.720.10">
    <property type="entry name" value="Alkaline Phosphatase, subunit A"/>
    <property type="match status" value="1"/>
</dbReference>
<dbReference type="EC" id="3.1.6.1" evidence="5"/>
<protein>
    <submittedName>
        <fullName evidence="5">Arylsulfatase</fullName>
        <ecNumber evidence="5">3.1.6.1</ecNumber>
    </submittedName>
</protein>
<evidence type="ECO:0000313" key="5">
    <source>
        <dbReference type="EMBL" id="QDT34107.1"/>
    </source>
</evidence>
<dbReference type="PANTHER" id="PTHR42693">
    <property type="entry name" value="ARYLSULFATASE FAMILY MEMBER"/>
    <property type="match status" value="1"/>
</dbReference>
<dbReference type="RefSeq" id="WP_197441745.1">
    <property type="nucleotide sequence ID" value="NZ_CP036267.1"/>
</dbReference>
<name>A0A517QR48_9PLAN</name>
<evidence type="ECO:0000256" key="1">
    <source>
        <dbReference type="ARBA" id="ARBA00008779"/>
    </source>
</evidence>
<dbReference type="Pfam" id="PF00884">
    <property type="entry name" value="Sulfatase"/>
    <property type="match status" value="1"/>
</dbReference>